<dbReference type="Proteomes" id="UP000004535">
    <property type="component" value="Unassembled WGS sequence"/>
</dbReference>
<comment type="caution">
    <text evidence="2">The sequence shown here is derived from an EMBL/GenBank/DDBJ whole genome shotgun (WGS) entry which is preliminary data.</text>
</comment>
<name>B9BZR8_9BURK</name>
<dbReference type="EMBL" id="ACFC01000022">
    <property type="protein sequence ID" value="EEE03765.1"/>
    <property type="molecule type" value="Genomic_DNA"/>
</dbReference>
<organism evidence="2 3">
    <name type="scientific">Burkholderia multivorans CGD2</name>
    <dbReference type="NCBI Taxonomy" id="513052"/>
    <lineage>
        <taxon>Bacteria</taxon>
        <taxon>Pseudomonadati</taxon>
        <taxon>Pseudomonadota</taxon>
        <taxon>Betaproteobacteria</taxon>
        <taxon>Burkholderiales</taxon>
        <taxon>Burkholderiaceae</taxon>
        <taxon>Burkholderia</taxon>
        <taxon>Burkholderia cepacia complex</taxon>
    </lineage>
</organism>
<evidence type="ECO:0000256" key="1">
    <source>
        <dbReference type="SAM" id="MobiDB-lite"/>
    </source>
</evidence>
<proteinExistence type="predicted"/>
<sequence length="43" mass="4425">MRATRASRCCARRASRAAHAPDAGGPQAVAHTAATLPGRERPA</sequence>
<evidence type="ECO:0000313" key="2">
    <source>
        <dbReference type="EMBL" id="EEE03765.1"/>
    </source>
</evidence>
<gene>
    <name evidence="2" type="ORF">BURMUCGD2_2600</name>
</gene>
<dbReference type="AlphaFoldDB" id="B9BZR8"/>
<protein>
    <submittedName>
        <fullName evidence="2">Uncharacterized protein</fullName>
    </submittedName>
</protein>
<evidence type="ECO:0000313" key="3">
    <source>
        <dbReference type="Proteomes" id="UP000004535"/>
    </source>
</evidence>
<feature type="region of interest" description="Disordered" evidence="1">
    <location>
        <begin position="1"/>
        <end position="29"/>
    </location>
</feature>
<reference evidence="2 3" key="1">
    <citation type="journal article" date="2012" name="J. Bacteriol.">
        <title>Draft Genome Sequence Determination for Cystic Fibrosis and Chronic Granulomatous Disease Burkholderia multivorans Isolates.</title>
        <authorList>
            <person name="Varga J.J."/>
            <person name="Losada L."/>
            <person name="Zelazny A.M."/>
            <person name="Brinkac L."/>
            <person name="Harkins D."/>
            <person name="Radune D."/>
            <person name="Hostetler J."/>
            <person name="Sampaio E.P."/>
            <person name="Ronning C.M."/>
            <person name="Nierman W.C."/>
            <person name="Greenberg D.E."/>
            <person name="Holland S.M."/>
            <person name="Goldberg J.B."/>
        </authorList>
    </citation>
    <scope>NUCLEOTIDE SEQUENCE [LARGE SCALE GENOMIC DNA]</scope>
    <source>
        <strain evidence="2 3">CGD2</strain>
    </source>
</reference>
<accession>B9BZR8</accession>